<keyword evidence="2" id="KW-1185">Reference proteome</keyword>
<protein>
    <submittedName>
        <fullName evidence="1">Uncharacterized protein</fullName>
    </submittedName>
</protein>
<gene>
    <name evidence="1" type="ORF">PVK06_046977</name>
</gene>
<name>A0ABR0MDZ6_GOSAR</name>
<reference evidence="1 2" key="1">
    <citation type="submission" date="2023-03" db="EMBL/GenBank/DDBJ databases">
        <title>WGS of Gossypium arboreum.</title>
        <authorList>
            <person name="Yu D."/>
        </authorList>
    </citation>
    <scope>NUCLEOTIDE SEQUENCE [LARGE SCALE GENOMIC DNA]</scope>
    <source>
        <tissue evidence="1">Leaf</tissue>
    </source>
</reference>
<organism evidence="1 2">
    <name type="scientific">Gossypium arboreum</name>
    <name type="common">Tree cotton</name>
    <name type="synonym">Gossypium nanking</name>
    <dbReference type="NCBI Taxonomy" id="29729"/>
    <lineage>
        <taxon>Eukaryota</taxon>
        <taxon>Viridiplantae</taxon>
        <taxon>Streptophyta</taxon>
        <taxon>Embryophyta</taxon>
        <taxon>Tracheophyta</taxon>
        <taxon>Spermatophyta</taxon>
        <taxon>Magnoliopsida</taxon>
        <taxon>eudicotyledons</taxon>
        <taxon>Gunneridae</taxon>
        <taxon>Pentapetalae</taxon>
        <taxon>rosids</taxon>
        <taxon>malvids</taxon>
        <taxon>Malvales</taxon>
        <taxon>Malvaceae</taxon>
        <taxon>Malvoideae</taxon>
        <taxon>Gossypium</taxon>
    </lineage>
</organism>
<dbReference type="Proteomes" id="UP001358586">
    <property type="component" value="Chromosome 13"/>
</dbReference>
<accession>A0ABR0MDZ6</accession>
<dbReference type="EMBL" id="JARKNE010000013">
    <property type="protein sequence ID" value="KAK5770822.1"/>
    <property type="molecule type" value="Genomic_DNA"/>
</dbReference>
<sequence length="66" mass="7832">MESKFLNKVEDNAAVRMWSEKMQLEKGDNLAVGYISELCNFTCINVTQNEFQELRDIWARWDDKTK</sequence>
<proteinExistence type="predicted"/>
<comment type="caution">
    <text evidence="1">The sequence shown here is derived from an EMBL/GenBank/DDBJ whole genome shotgun (WGS) entry which is preliminary data.</text>
</comment>
<evidence type="ECO:0000313" key="2">
    <source>
        <dbReference type="Proteomes" id="UP001358586"/>
    </source>
</evidence>
<evidence type="ECO:0000313" key="1">
    <source>
        <dbReference type="EMBL" id="KAK5770822.1"/>
    </source>
</evidence>